<organism evidence="2 3">
    <name type="scientific">Rhizobium daejeonense</name>
    <dbReference type="NCBI Taxonomy" id="240521"/>
    <lineage>
        <taxon>Bacteria</taxon>
        <taxon>Pseudomonadati</taxon>
        <taxon>Pseudomonadota</taxon>
        <taxon>Alphaproteobacteria</taxon>
        <taxon>Hyphomicrobiales</taxon>
        <taxon>Rhizobiaceae</taxon>
        <taxon>Rhizobium/Agrobacterium group</taxon>
        <taxon>Rhizobium</taxon>
    </lineage>
</organism>
<comment type="caution">
    <text evidence="2">The sequence shown here is derived from an EMBL/GenBank/DDBJ whole genome shotgun (WGS) entry which is preliminary data.</text>
</comment>
<dbReference type="Proteomes" id="UP000477849">
    <property type="component" value="Unassembled WGS sequence"/>
</dbReference>
<reference evidence="2 3" key="1">
    <citation type="submission" date="2020-02" db="EMBL/GenBank/DDBJ databases">
        <title>Genome sequence of the type strain CCBAU10050 of Rhizobium daejeonense.</title>
        <authorList>
            <person name="Gao J."/>
            <person name="Sun J."/>
        </authorList>
    </citation>
    <scope>NUCLEOTIDE SEQUENCE [LARGE SCALE GENOMIC DNA]</scope>
    <source>
        <strain evidence="2 3">CCBAU10050</strain>
    </source>
</reference>
<proteinExistence type="predicted"/>
<evidence type="ECO:0000256" key="1">
    <source>
        <dbReference type="SAM" id="Phobius"/>
    </source>
</evidence>
<name>A0A6M1RP10_9HYPH</name>
<feature type="transmembrane region" description="Helical" evidence="1">
    <location>
        <begin position="59"/>
        <end position="80"/>
    </location>
</feature>
<dbReference type="EMBL" id="JAAKZH010000001">
    <property type="protein sequence ID" value="NGO63012.1"/>
    <property type="molecule type" value="Genomic_DNA"/>
</dbReference>
<keyword evidence="1" id="KW-0472">Membrane</keyword>
<evidence type="ECO:0000313" key="3">
    <source>
        <dbReference type="Proteomes" id="UP000477849"/>
    </source>
</evidence>
<accession>A0A6M1RP10</accession>
<feature type="transmembrane region" description="Helical" evidence="1">
    <location>
        <begin position="92"/>
        <end position="113"/>
    </location>
</feature>
<dbReference type="AlphaFoldDB" id="A0A6M1RP10"/>
<keyword evidence="1" id="KW-1133">Transmembrane helix</keyword>
<keyword evidence="3" id="KW-1185">Reference proteome</keyword>
<sequence>MTDIALPKPQTTIRDRLAAARPPVGLWFAGALVWGALMAAVLGLSLYGMERLDSGHTPALFGLYFSGGAIGWLLALPIIGFFSFRRRPETRFAAAFLFLSCGTLGATALLFALQYRMFYAQWHAPFGTVIWTFQFAFTSASAVYQFTALGSRHYFPFGVALLVAASLWLARRNR</sequence>
<gene>
    <name evidence="2" type="ORF">G6N76_04955</name>
</gene>
<feature type="transmembrane region" description="Helical" evidence="1">
    <location>
        <begin position="125"/>
        <end position="147"/>
    </location>
</feature>
<keyword evidence="1" id="KW-0812">Transmembrane</keyword>
<evidence type="ECO:0000313" key="2">
    <source>
        <dbReference type="EMBL" id="NGO63012.1"/>
    </source>
</evidence>
<protein>
    <submittedName>
        <fullName evidence="2">Uncharacterized protein</fullName>
    </submittedName>
</protein>
<feature type="transmembrane region" description="Helical" evidence="1">
    <location>
        <begin position="24"/>
        <end position="47"/>
    </location>
</feature>
<feature type="transmembrane region" description="Helical" evidence="1">
    <location>
        <begin position="153"/>
        <end position="170"/>
    </location>
</feature>